<comment type="caution">
    <text evidence="3">The sequence shown here is derived from an EMBL/GenBank/DDBJ whole genome shotgun (WGS) entry which is preliminary data.</text>
</comment>
<dbReference type="Gene3D" id="3.30.450.40">
    <property type="match status" value="1"/>
</dbReference>
<dbReference type="Gene3D" id="1.10.10.60">
    <property type="entry name" value="Homeodomain-like"/>
    <property type="match status" value="1"/>
</dbReference>
<accession>A0A062VK94</accession>
<name>A0A062VK94_9PROT</name>
<dbReference type="Proteomes" id="UP000027100">
    <property type="component" value="Unassembled WGS sequence"/>
</dbReference>
<sequence length="344" mass="36859">MPDIPIALTGISGVSIASMDDRRSSHSANHAEKVAEIVASRSAAARSPVAASWVRSFHKYGLEPDAPGRTGRLSQSEVGLHREAIGRLFHVSQAVMDQLHASLGLAGCSVILCDADGIVLDQRLRAGDQQDFETAGLARGADWSEKRQGTNGIGTAIAEGRPVHVLRDQHYHTRNTSMICLGAPVFGETGKLAAVLDVSSCRGDLDAAFVALIAQTVEQAAMRIEAENFCRSFNQARIVQGTAEGQQGPVLLAVNGDDLVIGATRSARLHYWLDDAALISPRPAMDILGDQERRGMGLESAERRELRRALARANGNVSAAARLLGISRATLYRRMEKLGLLPES</sequence>
<dbReference type="eggNOG" id="COG3284">
    <property type="taxonomic scope" value="Bacteria"/>
</dbReference>
<dbReference type="EMBL" id="ARYM01000007">
    <property type="protein sequence ID" value="KCZ99024.1"/>
    <property type="molecule type" value="Genomic_DNA"/>
</dbReference>
<feature type="domain" description="DNA binding HTH" evidence="2">
    <location>
        <begin position="298"/>
        <end position="338"/>
    </location>
</feature>
<dbReference type="PATRIC" id="fig|1280954.3.peg.1492"/>
<dbReference type="STRING" id="1280954.HPO_07352"/>
<dbReference type="RefSeq" id="WP_206742136.1">
    <property type="nucleotide sequence ID" value="NZ_ARYM01000007.1"/>
</dbReference>
<dbReference type="Pfam" id="PF01590">
    <property type="entry name" value="GAF"/>
    <property type="match status" value="1"/>
</dbReference>
<evidence type="ECO:0000259" key="2">
    <source>
        <dbReference type="Pfam" id="PF02954"/>
    </source>
</evidence>
<evidence type="ECO:0000313" key="4">
    <source>
        <dbReference type="Proteomes" id="UP000027100"/>
    </source>
</evidence>
<gene>
    <name evidence="3" type="ORF">HPO_07352</name>
</gene>
<dbReference type="InterPro" id="IPR029016">
    <property type="entry name" value="GAF-like_dom_sf"/>
</dbReference>
<organism evidence="3 4">
    <name type="scientific">Hyphomonas polymorpha PS728</name>
    <dbReference type="NCBI Taxonomy" id="1280954"/>
    <lineage>
        <taxon>Bacteria</taxon>
        <taxon>Pseudomonadati</taxon>
        <taxon>Pseudomonadota</taxon>
        <taxon>Alphaproteobacteria</taxon>
        <taxon>Hyphomonadales</taxon>
        <taxon>Hyphomonadaceae</taxon>
        <taxon>Hyphomonas</taxon>
    </lineage>
</organism>
<reference evidence="3 4" key="1">
    <citation type="journal article" date="2014" name="Antonie Van Leeuwenhoek">
        <title>Hyphomonas beringensis sp. nov. and Hyphomonas chukchiensis sp. nov., isolated from surface seawater of the Bering Sea and Chukchi Sea.</title>
        <authorList>
            <person name="Li C."/>
            <person name="Lai Q."/>
            <person name="Li G."/>
            <person name="Dong C."/>
            <person name="Wang J."/>
            <person name="Liao Y."/>
            <person name="Shao Z."/>
        </authorList>
    </citation>
    <scope>NUCLEOTIDE SEQUENCE [LARGE SCALE GENOMIC DNA]</scope>
    <source>
        <strain evidence="3 4">PS728</strain>
    </source>
</reference>
<feature type="domain" description="GAF" evidence="1">
    <location>
        <begin position="91"/>
        <end position="224"/>
    </location>
</feature>
<dbReference type="InterPro" id="IPR003018">
    <property type="entry name" value="GAF"/>
</dbReference>
<protein>
    <submittedName>
        <fullName evidence="3">Fis family transcriptional regulator</fullName>
    </submittedName>
</protein>
<evidence type="ECO:0000259" key="1">
    <source>
        <dbReference type="Pfam" id="PF01590"/>
    </source>
</evidence>
<dbReference type="SUPFAM" id="SSF46689">
    <property type="entry name" value="Homeodomain-like"/>
    <property type="match status" value="1"/>
</dbReference>
<dbReference type="PRINTS" id="PR01590">
    <property type="entry name" value="HTHFIS"/>
</dbReference>
<dbReference type="InterPro" id="IPR009057">
    <property type="entry name" value="Homeodomain-like_sf"/>
</dbReference>
<dbReference type="SUPFAM" id="SSF55781">
    <property type="entry name" value="GAF domain-like"/>
    <property type="match status" value="1"/>
</dbReference>
<proteinExistence type="predicted"/>
<dbReference type="AlphaFoldDB" id="A0A062VK94"/>
<dbReference type="InterPro" id="IPR002197">
    <property type="entry name" value="HTH_Fis"/>
</dbReference>
<evidence type="ECO:0000313" key="3">
    <source>
        <dbReference type="EMBL" id="KCZ99024.1"/>
    </source>
</evidence>
<keyword evidence="4" id="KW-1185">Reference proteome</keyword>
<dbReference type="GO" id="GO:0043565">
    <property type="term" value="F:sequence-specific DNA binding"/>
    <property type="evidence" value="ECO:0007669"/>
    <property type="project" value="InterPro"/>
</dbReference>
<dbReference type="Pfam" id="PF02954">
    <property type="entry name" value="HTH_8"/>
    <property type="match status" value="1"/>
</dbReference>